<gene>
    <name evidence="1" type="ORF">ROA7023_00574</name>
</gene>
<evidence type="ECO:0000313" key="2">
    <source>
        <dbReference type="Proteomes" id="UP000193900"/>
    </source>
</evidence>
<protein>
    <submittedName>
        <fullName evidence="1">Uncharacterized protein</fullName>
    </submittedName>
</protein>
<accession>A0A1Y5RSE9</accession>
<dbReference type="RefSeq" id="WP_085877498.1">
    <property type="nucleotide sequence ID" value="NZ_FWFZ01000002.1"/>
</dbReference>
<dbReference type="Proteomes" id="UP000193900">
    <property type="component" value="Unassembled WGS sequence"/>
</dbReference>
<evidence type="ECO:0000313" key="1">
    <source>
        <dbReference type="EMBL" id="SLN21615.1"/>
    </source>
</evidence>
<sequence length="285" mass="30937">MRVDEILVVDWSGGNDRGPRPKKDAIWLASIRDGAAEAPLYIRNRTIAEEHLSARIEAALTEGRRLTICLDFAFGYPAGFSRAVTGSPDPLAIWDWLEARIEDAPKSNNRFDVAAGMNRLFPGVGPFWGNALGRDIPDLPRGGRARTFLWPEPRRLAERQAPGAFEVWQLAYAGAVGSQVLMGLPVLARLRRSFAGRVAVWPFEPLDAAEVALVEVWPSLIADAVRRASDPAEIRDAAQVRLLAGALAAQPPERVAEMLAVPEAALAEGWIMGIGHEAALNRAAG</sequence>
<organism evidence="1 2">
    <name type="scientific">Roseisalinus antarcticus</name>
    <dbReference type="NCBI Taxonomy" id="254357"/>
    <lineage>
        <taxon>Bacteria</taxon>
        <taxon>Pseudomonadati</taxon>
        <taxon>Pseudomonadota</taxon>
        <taxon>Alphaproteobacteria</taxon>
        <taxon>Rhodobacterales</taxon>
        <taxon>Roseobacteraceae</taxon>
        <taxon>Roseisalinus</taxon>
    </lineage>
</organism>
<name>A0A1Y5RSE9_9RHOB</name>
<dbReference type="AlphaFoldDB" id="A0A1Y5RSE9"/>
<proteinExistence type="predicted"/>
<dbReference type="OrthoDB" id="9804758at2"/>
<keyword evidence="2" id="KW-1185">Reference proteome</keyword>
<dbReference type="EMBL" id="FWFZ01000002">
    <property type="protein sequence ID" value="SLN21615.1"/>
    <property type="molecule type" value="Genomic_DNA"/>
</dbReference>
<reference evidence="1 2" key="1">
    <citation type="submission" date="2017-03" db="EMBL/GenBank/DDBJ databases">
        <authorList>
            <person name="Afonso C.L."/>
            <person name="Miller P.J."/>
            <person name="Scott M.A."/>
            <person name="Spackman E."/>
            <person name="Goraichik I."/>
            <person name="Dimitrov K.M."/>
            <person name="Suarez D.L."/>
            <person name="Swayne D.E."/>
        </authorList>
    </citation>
    <scope>NUCLEOTIDE SEQUENCE [LARGE SCALE GENOMIC DNA]</scope>
    <source>
        <strain evidence="1 2">CECT 7023</strain>
    </source>
</reference>